<dbReference type="RefSeq" id="WP_017458114.1">
    <property type="nucleotide sequence ID" value="NZ_FMUI01000006.1"/>
</dbReference>
<dbReference type="PANTHER" id="PTHR30531:SF14">
    <property type="entry name" value="SURFACE PRESENTATION OF ANTIGENS PROTEIN SPAS"/>
    <property type="match status" value="1"/>
</dbReference>
<proteinExistence type="inferred from homology"/>
<protein>
    <submittedName>
        <fullName evidence="3">Type III secretion protein U</fullName>
    </submittedName>
</protein>
<accession>A0A1G4YCT6</accession>
<dbReference type="InterPro" id="IPR029025">
    <property type="entry name" value="T3SS_substrate_exporter_C"/>
</dbReference>
<comment type="similarity">
    <text evidence="1">Belongs to the type III secretion exporter family.</text>
</comment>
<dbReference type="AlphaFoldDB" id="A0A1G4YCT6"/>
<dbReference type="SUPFAM" id="SSF160544">
    <property type="entry name" value="EscU C-terminal domain-like"/>
    <property type="match status" value="1"/>
</dbReference>
<keyword evidence="2" id="KW-1133">Transmembrane helix</keyword>
<dbReference type="Gene3D" id="3.40.1690.10">
    <property type="entry name" value="secretion proteins EscU"/>
    <property type="match status" value="1"/>
</dbReference>
<name>A0A1G4YCT6_9ENTR</name>
<dbReference type="InterPro" id="IPR006135">
    <property type="entry name" value="T3SS_substrate_exporter"/>
</dbReference>
<dbReference type="Proteomes" id="UP000183569">
    <property type="component" value="Unassembled WGS sequence"/>
</dbReference>
<dbReference type="PRINTS" id="PR00950">
    <property type="entry name" value="TYPE3IMSPROT"/>
</dbReference>
<feature type="transmembrane region" description="Helical" evidence="2">
    <location>
        <begin position="27"/>
        <end position="45"/>
    </location>
</feature>
<feature type="transmembrane region" description="Helical" evidence="2">
    <location>
        <begin position="77"/>
        <end position="99"/>
    </location>
</feature>
<dbReference type="GO" id="GO:0005886">
    <property type="term" value="C:plasma membrane"/>
    <property type="evidence" value="ECO:0007669"/>
    <property type="project" value="TreeGrafter"/>
</dbReference>
<organism evidence="3 4">
    <name type="scientific">Kosakonia sacchari</name>
    <dbReference type="NCBI Taxonomy" id="1158459"/>
    <lineage>
        <taxon>Bacteria</taxon>
        <taxon>Pseudomonadati</taxon>
        <taxon>Pseudomonadota</taxon>
        <taxon>Gammaproteobacteria</taxon>
        <taxon>Enterobacterales</taxon>
        <taxon>Enterobacteriaceae</taxon>
        <taxon>Kosakonia</taxon>
    </lineage>
</organism>
<sequence length="356" mass="40383">MAEKNEQPTPKKIRDERKKGNVFKNEGVPLLLLITLAMEFIFMMMERGIARLQQLFVVALSFMTLPFITAAKRLTQLLAVELSIFLAPVLGVAIGARLLGNWLQFGFLIAPESAMPKFERLNPLQKIQQMFSSRELAELVSSLLKFLTIVYASYSAVYPHINEILHLAASLLMRLPQVLRNLVSDIFHHMLILLAVWTALDFGLQKYLFIKTQRMSLEEVRRENKDTEGDPHIKSYRRSLMMSPPPMPVDVPQPGEVLKLADVVLNDAASRVVLLRYEQQNIALPHILFKQQGKDAVSGLLDSARALNIPVIDAPQLVHLLMQYEIGQAIPRQAIAHTAYIYNQLQQMKTREPAPE</sequence>
<dbReference type="EMBL" id="FMUI01000006">
    <property type="protein sequence ID" value="SCX51253.1"/>
    <property type="molecule type" value="Genomic_DNA"/>
</dbReference>
<dbReference type="GeneID" id="23844812"/>
<dbReference type="Pfam" id="PF01312">
    <property type="entry name" value="Bac_export_2"/>
    <property type="match status" value="1"/>
</dbReference>
<feature type="transmembrane region" description="Helical" evidence="2">
    <location>
        <begin position="52"/>
        <end position="71"/>
    </location>
</feature>
<gene>
    <name evidence="3" type="ORF">SAMN02927897_02422</name>
</gene>
<evidence type="ECO:0000256" key="2">
    <source>
        <dbReference type="SAM" id="Phobius"/>
    </source>
</evidence>
<keyword evidence="2" id="KW-0472">Membrane</keyword>
<evidence type="ECO:0000256" key="1">
    <source>
        <dbReference type="ARBA" id="ARBA00010690"/>
    </source>
</evidence>
<comment type="caution">
    <text evidence="3">The sequence shown here is derived from an EMBL/GenBank/DDBJ whole genome shotgun (WGS) entry which is preliminary data.</text>
</comment>
<reference evidence="3 4" key="1">
    <citation type="submission" date="2016-10" db="EMBL/GenBank/DDBJ databases">
        <authorList>
            <person name="Varghese N."/>
            <person name="Submissions S."/>
        </authorList>
    </citation>
    <scope>NUCLEOTIDE SEQUENCE [LARGE SCALE GENOMIC DNA]</scope>
    <source>
        <strain evidence="3 4">CGMCC 1.12102</strain>
    </source>
</reference>
<keyword evidence="2" id="KW-0812">Transmembrane</keyword>
<dbReference type="GO" id="GO:0009306">
    <property type="term" value="P:protein secretion"/>
    <property type="evidence" value="ECO:0007669"/>
    <property type="project" value="InterPro"/>
</dbReference>
<dbReference type="PANTHER" id="PTHR30531">
    <property type="entry name" value="FLAGELLAR BIOSYNTHETIC PROTEIN FLHB"/>
    <property type="match status" value="1"/>
</dbReference>
<evidence type="ECO:0000313" key="4">
    <source>
        <dbReference type="Proteomes" id="UP000183569"/>
    </source>
</evidence>
<evidence type="ECO:0000313" key="3">
    <source>
        <dbReference type="EMBL" id="SCX51253.1"/>
    </source>
</evidence>